<dbReference type="Proteomes" id="UP000609121">
    <property type="component" value="Unassembled WGS sequence"/>
</dbReference>
<feature type="compositionally biased region" description="Basic and acidic residues" evidence="1">
    <location>
        <begin position="72"/>
        <end position="83"/>
    </location>
</feature>
<proteinExistence type="predicted"/>
<dbReference type="InterPro" id="IPR036390">
    <property type="entry name" value="WH_DNA-bd_sf"/>
</dbReference>
<dbReference type="SUPFAM" id="SSF46785">
    <property type="entry name" value="Winged helix' DNA-binding domain"/>
    <property type="match status" value="1"/>
</dbReference>
<dbReference type="AlphaFoldDB" id="A0A8J6YTQ1"/>
<gene>
    <name evidence="2" type="ORF">ICN82_03890</name>
</gene>
<dbReference type="Gene3D" id="1.10.10.10">
    <property type="entry name" value="Winged helix-like DNA-binding domain superfamily/Winged helix DNA-binding domain"/>
    <property type="match status" value="1"/>
</dbReference>
<protein>
    <recommendedName>
        <fullName evidence="4">Winged helix-turn-helix domain-containing protein</fullName>
    </recommendedName>
</protein>
<name>A0A8J6YTQ1_9RHOB</name>
<keyword evidence="3" id="KW-1185">Reference proteome</keyword>
<feature type="compositionally biased region" description="Basic and acidic residues" evidence="1">
    <location>
        <begin position="98"/>
        <end position="107"/>
    </location>
</feature>
<evidence type="ECO:0000256" key="1">
    <source>
        <dbReference type="SAM" id="MobiDB-lite"/>
    </source>
</evidence>
<feature type="region of interest" description="Disordered" evidence="1">
    <location>
        <begin position="72"/>
        <end position="107"/>
    </location>
</feature>
<evidence type="ECO:0008006" key="4">
    <source>
        <dbReference type="Google" id="ProtNLM"/>
    </source>
</evidence>
<reference evidence="2" key="1">
    <citation type="submission" date="2020-09" db="EMBL/GenBank/DDBJ databases">
        <title>A novel bacterium of genus Mangrovicoccus, isolated from South China Sea.</title>
        <authorList>
            <person name="Huang H."/>
            <person name="Mo K."/>
            <person name="Hu Y."/>
        </authorList>
    </citation>
    <scope>NUCLEOTIDE SEQUENCE</scope>
    <source>
        <strain evidence="2">HB182678</strain>
    </source>
</reference>
<sequence length="107" mass="11889">MPYDRNGIGHAPTDTSAATAAMLGKQRPTHLRDRVMAALSRAEGPLTADEIAERIGVDFMSIRPRLTELKAKKRVRDSGERGPSRSGRPSIKWQIAKDNARERKLPK</sequence>
<comment type="caution">
    <text evidence="2">The sequence shown here is derived from an EMBL/GenBank/DDBJ whole genome shotgun (WGS) entry which is preliminary data.</text>
</comment>
<accession>A0A8J6YTQ1</accession>
<dbReference type="EMBL" id="JACVXA010000008">
    <property type="protein sequence ID" value="MBE3637342.1"/>
    <property type="molecule type" value="Genomic_DNA"/>
</dbReference>
<organism evidence="2 3">
    <name type="scientific">Mangrovicoccus algicola</name>
    <dbReference type="NCBI Taxonomy" id="2771008"/>
    <lineage>
        <taxon>Bacteria</taxon>
        <taxon>Pseudomonadati</taxon>
        <taxon>Pseudomonadota</taxon>
        <taxon>Alphaproteobacteria</taxon>
        <taxon>Rhodobacterales</taxon>
        <taxon>Paracoccaceae</taxon>
        <taxon>Mangrovicoccus</taxon>
    </lineage>
</organism>
<dbReference type="RefSeq" id="WP_193179844.1">
    <property type="nucleotide sequence ID" value="NZ_JACVXA010000008.1"/>
</dbReference>
<dbReference type="InterPro" id="IPR036388">
    <property type="entry name" value="WH-like_DNA-bd_sf"/>
</dbReference>
<evidence type="ECO:0000313" key="3">
    <source>
        <dbReference type="Proteomes" id="UP000609121"/>
    </source>
</evidence>
<evidence type="ECO:0000313" key="2">
    <source>
        <dbReference type="EMBL" id="MBE3637342.1"/>
    </source>
</evidence>